<dbReference type="FunFam" id="3.40.50.2300:FF:000008">
    <property type="entry name" value="Two-component response regulator OmpR"/>
    <property type="match status" value="1"/>
</dbReference>
<organism evidence="10 11">
    <name type="scientific">Photorhabdus laumondii subsp. laumondii</name>
    <name type="common">Photorhabdus luminescens subsp. laumondii</name>
    <dbReference type="NCBI Taxonomy" id="141679"/>
    <lineage>
        <taxon>Bacteria</taxon>
        <taxon>Pseudomonadati</taxon>
        <taxon>Pseudomonadota</taxon>
        <taxon>Gammaproteobacteria</taxon>
        <taxon>Enterobacterales</taxon>
        <taxon>Morganellaceae</taxon>
        <taxon>Photorhabdus</taxon>
    </lineage>
</organism>
<dbReference type="GO" id="GO:0032993">
    <property type="term" value="C:protein-DNA complex"/>
    <property type="evidence" value="ECO:0007669"/>
    <property type="project" value="TreeGrafter"/>
</dbReference>
<dbReference type="PANTHER" id="PTHR48111">
    <property type="entry name" value="REGULATOR OF RPOS"/>
    <property type="match status" value="1"/>
</dbReference>
<dbReference type="InterPro" id="IPR011006">
    <property type="entry name" value="CheY-like_superfamily"/>
</dbReference>
<evidence type="ECO:0000256" key="6">
    <source>
        <dbReference type="ARBA" id="ARBA00023125"/>
    </source>
</evidence>
<dbReference type="GO" id="GO:0006355">
    <property type="term" value="P:regulation of DNA-templated transcription"/>
    <property type="evidence" value="ECO:0007669"/>
    <property type="project" value="InterPro"/>
</dbReference>
<gene>
    <name evidence="10" type="primary">ompR</name>
    <name evidence="10" type="ORF">GPY51_18535</name>
</gene>
<dbReference type="CDD" id="cd00383">
    <property type="entry name" value="trans_reg_C"/>
    <property type="match status" value="1"/>
</dbReference>
<dbReference type="SMART" id="SM00448">
    <property type="entry name" value="REC"/>
    <property type="match status" value="1"/>
</dbReference>
<evidence type="ECO:0000313" key="10">
    <source>
        <dbReference type="EMBL" id="NDL40703.1"/>
    </source>
</evidence>
<dbReference type="Gene3D" id="3.40.50.2300">
    <property type="match status" value="1"/>
</dbReference>
<evidence type="ECO:0000256" key="2">
    <source>
        <dbReference type="ARBA" id="ARBA00022490"/>
    </source>
</evidence>
<dbReference type="PROSITE" id="PS51755">
    <property type="entry name" value="OMPR_PHOB"/>
    <property type="match status" value="1"/>
</dbReference>
<name>A0A6L9JPL0_PHOLM</name>
<comment type="caution">
    <text evidence="10">The sequence shown here is derived from an EMBL/GenBank/DDBJ whole genome shotgun (WGS) entry which is preliminary data.</text>
</comment>
<accession>A0A6L9JPL0</accession>
<keyword evidence="5" id="KW-0805">Transcription regulation</keyword>
<dbReference type="SUPFAM" id="SSF46894">
    <property type="entry name" value="C-terminal effector domain of the bipartite response regulators"/>
    <property type="match status" value="1"/>
</dbReference>
<comment type="subcellular location">
    <subcellularLocation>
        <location evidence="1">Cytoplasm</location>
    </subcellularLocation>
</comment>
<dbReference type="PANTHER" id="PTHR48111:SF4">
    <property type="entry name" value="DNA-BINDING DUAL TRANSCRIPTIONAL REGULATOR OMPR"/>
    <property type="match status" value="1"/>
</dbReference>
<dbReference type="InterPro" id="IPR001867">
    <property type="entry name" value="OmpR/PhoB-type_DNA-bd"/>
</dbReference>
<keyword evidence="6" id="KW-0238">DNA-binding</keyword>
<evidence type="ECO:0000256" key="9">
    <source>
        <dbReference type="ARBA" id="ARBA00041745"/>
    </source>
</evidence>
<evidence type="ECO:0000256" key="1">
    <source>
        <dbReference type="ARBA" id="ARBA00004496"/>
    </source>
</evidence>
<dbReference type="NCBIfam" id="NF007005">
    <property type="entry name" value="PRK09468.1"/>
    <property type="match status" value="1"/>
</dbReference>
<evidence type="ECO:0000313" key="11">
    <source>
        <dbReference type="Proteomes" id="UP000479300"/>
    </source>
</evidence>
<protein>
    <recommendedName>
        <fullName evidence="8">DNA-binding dual transcriptional regulator OmpR</fullName>
    </recommendedName>
    <alternativeName>
        <fullName evidence="9">Transcriptional regulatory protein OmpR</fullName>
    </alternativeName>
</protein>
<dbReference type="SUPFAM" id="SSF52172">
    <property type="entry name" value="CheY-like"/>
    <property type="match status" value="1"/>
</dbReference>
<dbReference type="InterPro" id="IPR016032">
    <property type="entry name" value="Sig_transdc_resp-reg_C-effctor"/>
</dbReference>
<evidence type="ECO:0000256" key="5">
    <source>
        <dbReference type="ARBA" id="ARBA00023015"/>
    </source>
</evidence>
<evidence type="ECO:0000256" key="4">
    <source>
        <dbReference type="ARBA" id="ARBA00023012"/>
    </source>
</evidence>
<dbReference type="FunFam" id="1.10.10.10:FF:000099">
    <property type="entry name" value="Two-component system response regulator TorR"/>
    <property type="match status" value="1"/>
</dbReference>
<dbReference type="EMBL" id="WSFA01000053">
    <property type="protein sequence ID" value="NDL40703.1"/>
    <property type="molecule type" value="Genomic_DNA"/>
</dbReference>
<sequence>MIMQVDNKILVVDDDMRLRTLLERYLTEQGFQVRSAANAEQMDRLLTRESVSLIVLDLMLPGEDGLSVCQRLRNQSNPVPIIMVTARGEEVDRIVGLEIGADDYIPKPFNPRELLARIRAVLRRQANKLLGLPAEDDAIINFGKFSLNLSTREMFQGDEHIQLTSGEFAVLKVLVSYPGVPLSRNKLMNLARGREYSTMKRSIDVLVSRLRRVIEEDPTHPRYIQTIWGLGYVFVPDGIRV</sequence>
<evidence type="ECO:0000256" key="3">
    <source>
        <dbReference type="ARBA" id="ARBA00022553"/>
    </source>
</evidence>
<dbReference type="PROSITE" id="PS50110">
    <property type="entry name" value="RESPONSE_REGULATORY"/>
    <property type="match status" value="1"/>
</dbReference>
<keyword evidence="4" id="KW-0902">Two-component regulatory system</keyword>
<dbReference type="AlphaFoldDB" id="A0A6L9JPL0"/>
<dbReference type="SMART" id="SM00862">
    <property type="entry name" value="Trans_reg_C"/>
    <property type="match status" value="1"/>
</dbReference>
<dbReference type="Proteomes" id="UP000479300">
    <property type="component" value="Unassembled WGS sequence"/>
</dbReference>
<keyword evidence="3" id="KW-0597">Phosphoprotein</keyword>
<dbReference type="InterPro" id="IPR036388">
    <property type="entry name" value="WH-like_DNA-bd_sf"/>
</dbReference>
<evidence type="ECO:0000256" key="7">
    <source>
        <dbReference type="ARBA" id="ARBA00023163"/>
    </source>
</evidence>
<dbReference type="Pfam" id="PF00486">
    <property type="entry name" value="Trans_reg_C"/>
    <property type="match status" value="1"/>
</dbReference>
<keyword evidence="2" id="KW-0963">Cytoplasm</keyword>
<evidence type="ECO:0000256" key="8">
    <source>
        <dbReference type="ARBA" id="ARBA00040496"/>
    </source>
</evidence>
<dbReference type="InterPro" id="IPR001789">
    <property type="entry name" value="Sig_transdc_resp-reg_receiver"/>
</dbReference>
<keyword evidence="7" id="KW-0804">Transcription</keyword>
<dbReference type="Pfam" id="PF00072">
    <property type="entry name" value="Response_reg"/>
    <property type="match status" value="1"/>
</dbReference>
<dbReference type="InterPro" id="IPR039420">
    <property type="entry name" value="WalR-like"/>
</dbReference>
<dbReference type="GO" id="GO:0000976">
    <property type="term" value="F:transcription cis-regulatory region binding"/>
    <property type="evidence" value="ECO:0007669"/>
    <property type="project" value="TreeGrafter"/>
</dbReference>
<dbReference type="GO" id="GO:0000156">
    <property type="term" value="F:phosphorelay response regulator activity"/>
    <property type="evidence" value="ECO:0007669"/>
    <property type="project" value="TreeGrafter"/>
</dbReference>
<dbReference type="Gene3D" id="6.10.250.690">
    <property type="match status" value="1"/>
</dbReference>
<dbReference type="GO" id="GO:0005829">
    <property type="term" value="C:cytosol"/>
    <property type="evidence" value="ECO:0007669"/>
    <property type="project" value="TreeGrafter"/>
</dbReference>
<dbReference type="Gene3D" id="1.10.10.10">
    <property type="entry name" value="Winged helix-like DNA-binding domain superfamily/Winged helix DNA-binding domain"/>
    <property type="match status" value="1"/>
</dbReference>
<proteinExistence type="predicted"/>
<reference evidence="10 11" key="1">
    <citation type="submission" date="2019-12" db="EMBL/GenBank/DDBJ databases">
        <title>Engineering Photorhabdus to improve their lethality against agricultural pests.</title>
        <authorList>
            <person name="Machado R.A.R."/>
        </authorList>
    </citation>
    <scope>NUCLEOTIDE SEQUENCE [LARGE SCALE GENOMIC DNA]</scope>
    <source>
        <strain evidence="10 11">EN01</strain>
    </source>
</reference>